<dbReference type="KEGG" id="fap:GR316_12220"/>
<feature type="transmembrane region" description="Helical" evidence="1">
    <location>
        <begin position="26"/>
        <end position="44"/>
    </location>
</feature>
<dbReference type="RefSeq" id="WP_211785414.1">
    <property type="nucleotide sequence ID" value="NZ_CP047291.1"/>
</dbReference>
<evidence type="ECO:0000313" key="3">
    <source>
        <dbReference type="Proteomes" id="UP000679284"/>
    </source>
</evidence>
<sequence length="59" mass="6415">MEAPFDTGTWDGVTGAIFAGFGSSEIVWIGLCYLCVLAAMILGWRHEKHAYDAARSGKH</sequence>
<keyword evidence="3" id="KW-1185">Reference proteome</keyword>
<keyword evidence="2" id="KW-0614">Plasmid</keyword>
<keyword evidence="1" id="KW-1133">Transmembrane helix</keyword>
<dbReference type="Proteomes" id="UP000679284">
    <property type="component" value="Plasmid unnamed2"/>
</dbReference>
<keyword evidence="1" id="KW-0812">Transmembrane</keyword>
<keyword evidence="1" id="KW-0472">Membrane</keyword>
<dbReference type="AlphaFoldDB" id="A0A8J8MUV4"/>
<dbReference type="EMBL" id="CP047291">
    <property type="protein sequence ID" value="QUS37140.1"/>
    <property type="molecule type" value="Genomic_DNA"/>
</dbReference>
<proteinExistence type="predicted"/>
<name>A0A8J8MUV4_9RHOB</name>
<accession>A0A8J8MUV4</accession>
<evidence type="ECO:0000313" key="2">
    <source>
        <dbReference type="EMBL" id="QUS37140.1"/>
    </source>
</evidence>
<gene>
    <name evidence="2" type="ORF">GR316_12220</name>
</gene>
<organism evidence="2 3">
    <name type="scientific">Falsirhodobacter algicola</name>
    <dbReference type="NCBI Taxonomy" id="2692330"/>
    <lineage>
        <taxon>Bacteria</taxon>
        <taxon>Pseudomonadati</taxon>
        <taxon>Pseudomonadota</taxon>
        <taxon>Alphaproteobacteria</taxon>
        <taxon>Rhodobacterales</taxon>
        <taxon>Paracoccaceae</taxon>
        <taxon>Falsirhodobacter</taxon>
    </lineage>
</organism>
<protein>
    <submittedName>
        <fullName evidence="2">Uncharacterized protein</fullName>
    </submittedName>
</protein>
<geneLocation type="plasmid" evidence="2 3">
    <name>unnamed2</name>
</geneLocation>
<reference evidence="2" key="1">
    <citation type="submission" date="2020-01" db="EMBL/GenBank/DDBJ databases">
        <authorList>
            <person name="Yang Y."/>
            <person name="Kwon Y.M."/>
        </authorList>
    </citation>
    <scope>NUCLEOTIDE SEQUENCE</scope>
    <source>
        <strain evidence="2">PG104</strain>
        <plasmid evidence="2">unnamed2</plasmid>
    </source>
</reference>
<evidence type="ECO:0000256" key="1">
    <source>
        <dbReference type="SAM" id="Phobius"/>
    </source>
</evidence>